<organism evidence="2 3">
    <name type="scientific">Amycolatopsis mediterranei (strain S699)</name>
    <name type="common">Nocardia mediterranei</name>
    <dbReference type="NCBI Taxonomy" id="713604"/>
    <lineage>
        <taxon>Bacteria</taxon>
        <taxon>Bacillati</taxon>
        <taxon>Actinomycetota</taxon>
        <taxon>Actinomycetes</taxon>
        <taxon>Pseudonocardiales</taxon>
        <taxon>Pseudonocardiaceae</taxon>
        <taxon>Amycolatopsis</taxon>
    </lineage>
</organism>
<evidence type="ECO:0000313" key="3">
    <source>
        <dbReference type="Proteomes" id="UP000006138"/>
    </source>
</evidence>
<protein>
    <submittedName>
        <fullName evidence="2">Arabinan endo-1,5-alpha-L-arabinosidase</fullName>
    </submittedName>
</protein>
<accession>A0A9R0U8G5</accession>
<dbReference type="Proteomes" id="UP000006138">
    <property type="component" value="Chromosome"/>
</dbReference>
<evidence type="ECO:0000256" key="1">
    <source>
        <dbReference type="SAM" id="MobiDB-lite"/>
    </source>
</evidence>
<dbReference type="AlphaFoldDB" id="A0A9R0U8G5"/>
<evidence type="ECO:0000313" key="2">
    <source>
        <dbReference type="EMBL" id="AEK41608.1"/>
    </source>
</evidence>
<proteinExistence type="predicted"/>
<dbReference type="RefSeq" id="WP_014466915.1">
    <property type="nucleotide sequence ID" value="NC_017186.1"/>
</dbReference>
<dbReference type="InterPro" id="IPR023296">
    <property type="entry name" value="Glyco_hydro_beta-prop_sf"/>
</dbReference>
<dbReference type="EMBL" id="CP002896">
    <property type="protein sequence ID" value="AEK41608.1"/>
    <property type="molecule type" value="Genomic_DNA"/>
</dbReference>
<name>A0A9R0U8G5_AMYMS</name>
<gene>
    <name evidence="2" type="ordered locus">RAM_15600</name>
</gene>
<keyword evidence="3" id="KW-1185">Reference proteome</keyword>
<sequence length="57" mass="5574">MVGRSTSLTGPHADRNGVAMNSGGGTEILAGHGSIHRPGHQAVLAGNGGVLLVPAGY</sequence>
<dbReference type="GeneID" id="92877268"/>
<dbReference type="SUPFAM" id="SSF75005">
    <property type="entry name" value="Arabinanase/levansucrase/invertase"/>
    <property type="match status" value="1"/>
</dbReference>
<dbReference type="Gene3D" id="2.115.10.20">
    <property type="entry name" value="Glycosyl hydrolase domain, family 43"/>
    <property type="match status" value="1"/>
</dbReference>
<dbReference type="KEGG" id="amn:RAM_15600"/>
<reference evidence="2 3" key="1">
    <citation type="journal article" date="2011" name="J. Bacteriol.">
        <title>Whole genome sequence of the rifamycin B-producing strain Amycolatopsis mediterranei S699.</title>
        <authorList>
            <person name="Verma M."/>
            <person name="Kaur J."/>
            <person name="Kumar M."/>
            <person name="Kumari K."/>
            <person name="Saxena A."/>
            <person name="Anand S."/>
            <person name="Nigam A."/>
            <person name="Ravi V."/>
            <person name="Raghuvanshi S."/>
            <person name="Khurana P."/>
            <person name="Tyagi A.K."/>
            <person name="Khurana J.P."/>
            <person name="Lal R."/>
        </authorList>
    </citation>
    <scope>NUCLEOTIDE SEQUENCE [LARGE SCALE GENOMIC DNA]</scope>
    <source>
        <strain evidence="2 3">S699</strain>
    </source>
</reference>
<feature type="region of interest" description="Disordered" evidence="1">
    <location>
        <begin position="1"/>
        <end position="33"/>
    </location>
</feature>